<reference evidence="2" key="1">
    <citation type="submission" date="2023-04" db="EMBL/GenBank/DDBJ databases">
        <title>Phytophthora fragariaefolia NBRC 109709.</title>
        <authorList>
            <person name="Ichikawa N."/>
            <person name="Sato H."/>
            <person name="Tonouchi N."/>
        </authorList>
    </citation>
    <scope>NUCLEOTIDE SEQUENCE</scope>
    <source>
        <strain evidence="2">NBRC 109709</strain>
    </source>
</reference>
<evidence type="ECO:0000313" key="3">
    <source>
        <dbReference type="Proteomes" id="UP001165121"/>
    </source>
</evidence>
<comment type="caution">
    <text evidence="2">The sequence shown here is derived from an EMBL/GenBank/DDBJ whole genome shotgun (WGS) entry which is preliminary data.</text>
</comment>
<keyword evidence="3" id="KW-1185">Reference proteome</keyword>
<dbReference type="AlphaFoldDB" id="A0A9W6TL30"/>
<proteinExistence type="predicted"/>
<evidence type="ECO:0000256" key="1">
    <source>
        <dbReference type="SAM" id="MobiDB-lite"/>
    </source>
</evidence>
<dbReference type="Proteomes" id="UP001165121">
    <property type="component" value="Unassembled WGS sequence"/>
</dbReference>
<dbReference type="EMBL" id="BSXT01000034">
    <property type="protein sequence ID" value="GMF15401.1"/>
    <property type="molecule type" value="Genomic_DNA"/>
</dbReference>
<dbReference type="OrthoDB" id="123124at2759"/>
<evidence type="ECO:0000313" key="2">
    <source>
        <dbReference type="EMBL" id="GMF15401.1"/>
    </source>
</evidence>
<accession>A0A9W6TL30</accession>
<organism evidence="2 3">
    <name type="scientific">Phytophthora fragariaefolia</name>
    <dbReference type="NCBI Taxonomy" id="1490495"/>
    <lineage>
        <taxon>Eukaryota</taxon>
        <taxon>Sar</taxon>
        <taxon>Stramenopiles</taxon>
        <taxon>Oomycota</taxon>
        <taxon>Peronosporomycetes</taxon>
        <taxon>Peronosporales</taxon>
        <taxon>Peronosporaceae</taxon>
        <taxon>Phytophthora</taxon>
    </lineage>
</organism>
<sequence length="342" mass="37991">MSPNDREEHEVQPAATQLPPTEAPARERGRGVQEESESQDAAAALLAAVGLLTTRIDAIERAATPRPGAISPDEYPRRGSIFRQAIENGSLGMQRMQLDELVRTTHEGIAPAPPQQVGGQALSVHGGDVPYGYSSYGQSKLSVRDFDGRETYKGLGAGFEQWALMLIGQIDMAERACGFRWPEEVKLNKLAQHLTGKAGRFFREQANTWWTISPFLFYALEPMNATFTVRLSMEDAAVTFTAAKDSSRSWNDHFLYLIALMRATDASPAMVLQNIVRHASPRFSPTLLGRYNEQRQDLMMHAQELVQFAQRFDTGAIDRKIAGKDVVSAVTDTRQCYNCKQP</sequence>
<protein>
    <submittedName>
        <fullName evidence="2">Unnamed protein product</fullName>
    </submittedName>
</protein>
<feature type="region of interest" description="Disordered" evidence="1">
    <location>
        <begin position="1"/>
        <end position="39"/>
    </location>
</feature>
<gene>
    <name evidence="2" type="ORF">Pfra01_000041500</name>
</gene>
<name>A0A9W6TL30_9STRA</name>
<feature type="compositionally biased region" description="Basic and acidic residues" evidence="1">
    <location>
        <begin position="24"/>
        <end position="33"/>
    </location>
</feature>
<feature type="compositionally biased region" description="Basic and acidic residues" evidence="1">
    <location>
        <begin position="1"/>
        <end position="11"/>
    </location>
</feature>